<dbReference type="GO" id="GO:0016791">
    <property type="term" value="F:phosphatase activity"/>
    <property type="evidence" value="ECO:0007669"/>
    <property type="project" value="TreeGrafter"/>
</dbReference>
<dbReference type="InterPro" id="IPR036412">
    <property type="entry name" value="HAD-like_sf"/>
</dbReference>
<dbReference type="Gene3D" id="1.10.150.240">
    <property type="entry name" value="Putative phosphatase, domain 2"/>
    <property type="match status" value="1"/>
</dbReference>
<evidence type="ECO:0000313" key="2">
    <source>
        <dbReference type="Proteomes" id="UP000824260"/>
    </source>
</evidence>
<accession>A0A9D1CWQ1</accession>
<dbReference type="Pfam" id="PF00702">
    <property type="entry name" value="Hydrolase"/>
    <property type="match status" value="1"/>
</dbReference>
<dbReference type="CDD" id="cd07505">
    <property type="entry name" value="HAD_BPGM-like"/>
    <property type="match status" value="1"/>
</dbReference>
<comment type="caution">
    <text evidence="1">The sequence shown here is derived from an EMBL/GenBank/DDBJ whole genome shotgun (WGS) entry which is preliminary data.</text>
</comment>
<sequence length="228" mass="25181">MSALKDFRAAIFDLDGTLLDSMYVWRRVDELFFAERGLPLDADYARAIAGMSYRESALYTKKRYGLAEPWEEIVAIWTRMAEREYRENVCLKPGAEAYLRQLKARGVRLAVATAMPPGLFGPCLRHRGIEELFEVTLSVEDAGGRGKLSGKVFALAAERMGVKGEDCVVFEDVYEGVAGARKAGMRAVLVYDEASAHRHGDAAKLAERVIYSFEELLEGNDAGQGGAS</sequence>
<reference evidence="1" key="1">
    <citation type="submission" date="2020-10" db="EMBL/GenBank/DDBJ databases">
        <authorList>
            <person name="Gilroy R."/>
        </authorList>
    </citation>
    <scope>NUCLEOTIDE SEQUENCE</scope>
    <source>
        <strain evidence="1">ChiSjej6B24-2974</strain>
    </source>
</reference>
<organism evidence="1 2">
    <name type="scientific">Candidatus Pullichristensenella stercorigallinarum</name>
    <dbReference type="NCBI Taxonomy" id="2840909"/>
    <lineage>
        <taxon>Bacteria</taxon>
        <taxon>Bacillati</taxon>
        <taxon>Bacillota</taxon>
        <taxon>Clostridia</taxon>
        <taxon>Candidatus Pullichristensenella</taxon>
    </lineage>
</organism>
<dbReference type="InterPro" id="IPR006439">
    <property type="entry name" value="HAD-SF_hydro_IA"/>
</dbReference>
<dbReference type="InterPro" id="IPR023198">
    <property type="entry name" value="PGP-like_dom2"/>
</dbReference>
<dbReference type="EMBL" id="DVFZ01000095">
    <property type="protein sequence ID" value="HIQ83302.1"/>
    <property type="molecule type" value="Genomic_DNA"/>
</dbReference>
<dbReference type="AlphaFoldDB" id="A0A9D1CWQ1"/>
<gene>
    <name evidence="1" type="ORF">IAA52_09420</name>
</gene>
<dbReference type="Proteomes" id="UP000824260">
    <property type="component" value="Unassembled WGS sequence"/>
</dbReference>
<dbReference type="Gene3D" id="3.40.50.1000">
    <property type="entry name" value="HAD superfamily/HAD-like"/>
    <property type="match status" value="1"/>
</dbReference>
<proteinExistence type="predicted"/>
<dbReference type="PANTHER" id="PTHR18901:SF38">
    <property type="entry name" value="PSEUDOURIDINE-5'-PHOSPHATASE"/>
    <property type="match status" value="1"/>
</dbReference>
<dbReference type="PANTHER" id="PTHR18901">
    <property type="entry name" value="2-DEOXYGLUCOSE-6-PHOSPHATE PHOSPHATASE 2"/>
    <property type="match status" value="1"/>
</dbReference>
<dbReference type="NCBIfam" id="TIGR01509">
    <property type="entry name" value="HAD-SF-IA-v3"/>
    <property type="match status" value="1"/>
</dbReference>
<dbReference type="SUPFAM" id="SSF56784">
    <property type="entry name" value="HAD-like"/>
    <property type="match status" value="1"/>
</dbReference>
<dbReference type="PRINTS" id="PR00413">
    <property type="entry name" value="HADHALOGNASE"/>
</dbReference>
<evidence type="ECO:0000313" key="1">
    <source>
        <dbReference type="EMBL" id="HIQ83302.1"/>
    </source>
</evidence>
<protein>
    <submittedName>
        <fullName evidence="1">HAD family phosphatase</fullName>
    </submittedName>
</protein>
<dbReference type="SFLD" id="SFLDG01129">
    <property type="entry name" value="C1.5:_HAD__Beta-PGM__Phosphata"/>
    <property type="match status" value="1"/>
</dbReference>
<dbReference type="InterPro" id="IPR023214">
    <property type="entry name" value="HAD_sf"/>
</dbReference>
<name>A0A9D1CWQ1_9FIRM</name>
<dbReference type="SFLD" id="SFLDS00003">
    <property type="entry name" value="Haloacid_Dehalogenase"/>
    <property type="match status" value="1"/>
</dbReference>
<reference evidence="1" key="2">
    <citation type="journal article" date="2021" name="PeerJ">
        <title>Extensive microbial diversity within the chicken gut microbiome revealed by metagenomics and culture.</title>
        <authorList>
            <person name="Gilroy R."/>
            <person name="Ravi A."/>
            <person name="Getino M."/>
            <person name="Pursley I."/>
            <person name="Horton D.L."/>
            <person name="Alikhan N.F."/>
            <person name="Baker D."/>
            <person name="Gharbi K."/>
            <person name="Hall N."/>
            <person name="Watson M."/>
            <person name="Adriaenssens E.M."/>
            <person name="Foster-Nyarko E."/>
            <person name="Jarju S."/>
            <person name="Secka A."/>
            <person name="Antonio M."/>
            <person name="Oren A."/>
            <person name="Chaudhuri R.R."/>
            <person name="La Ragione R."/>
            <person name="Hildebrand F."/>
            <person name="Pallen M.J."/>
        </authorList>
    </citation>
    <scope>NUCLEOTIDE SEQUENCE</scope>
    <source>
        <strain evidence="1">ChiSjej6B24-2974</strain>
    </source>
</reference>